<evidence type="ECO:0000313" key="3">
    <source>
        <dbReference type="Proteomes" id="UP001374579"/>
    </source>
</evidence>
<accession>A0AAN9AJR9</accession>
<feature type="transmembrane region" description="Helical" evidence="1">
    <location>
        <begin position="63"/>
        <end position="85"/>
    </location>
</feature>
<gene>
    <name evidence="2" type="ORF">V1264_022147</name>
</gene>
<name>A0AAN9AJR9_9CAEN</name>
<keyword evidence="1" id="KW-0472">Membrane</keyword>
<keyword evidence="1" id="KW-1133">Transmembrane helix</keyword>
<keyword evidence="3" id="KW-1185">Reference proteome</keyword>
<dbReference type="EMBL" id="JBAMIC010004070">
    <property type="protein sequence ID" value="KAK7088207.1"/>
    <property type="molecule type" value="Genomic_DNA"/>
</dbReference>
<reference evidence="2 3" key="1">
    <citation type="submission" date="2024-02" db="EMBL/GenBank/DDBJ databases">
        <title>Chromosome-scale genome assembly of the rough periwinkle Littorina saxatilis.</title>
        <authorList>
            <person name="De Jode A."/>
            <person name="Faria R."/>
            <person name="Formenti G."/>
            <person name="Sims Y."/>
            <person name="Smith T.P."/>
            <person name="Tracey A."/>
            <person name="Wood J.M.D."/>
            <person name="Zagrodzka Z.B."/>
            <person name="Johannesson K."/>
            <person name="Butlin R.K."/>
            <person name="Leder E.H."/>
        </authorList>
    </citation>
    <scope>NUCLEOTIDE SEQUENCE [LARGE SCALE GENOMIC DNA]</scope>
    <source>
        <strain evidence="2">Snail1</strain>
        <tissue evidence="2">Muscle</tissue>
    </source>
</reference>
<feature type="transmembrane region" description="Helical" evidence="1">
    <location>
        <begin position="200"/>
        <end position="219"/>
    </location>
</feature>
<organism evidence="2 3">
    <name type="scientific">Littorina saxatilis</name>
    <dbReference type="NCBI Taxonomy" id="31220"/>
    <lineage>
        <taxon>Eukaryota</taxon>
        <taxon>Metazoa</taxon>
        <taxon>Spiralia</taxon>
        <taxon>Lophotrochozoa</taxon>
        <taxon>Mollusca</taxon>
        <taxon>Gastropoda</taxon>
        <taxon>Caenogastropoda</taxon>
        <taxon>Littorinimorpha</taxon>
        <taxon>Littorinoidea</taxon>
        <taxon>Littorinidae</taxon>
        <taxon>Littorina</taxon>
    </lineage>
</organism>
<feature type="transmembrane region" description="Helical" evidence="1">
    <location>
        <begin position="160"/>
        <end position="180"/>
    </location>
</feature>
<feature type="transmembrane region" description="Helical" evidence="1">
    <location>
        <begin position="97"/>
        <end position="121"/>
    </location>
</feature>
<feature type="transmembrane region" description="Helical" evidence="1">
    <location>
        <begin position="127"/>
        <end position="148"/>
    </location>
</feature>
<sequence>MAAVVELVWLVVMVVSAILATRISTQKWLIADAVLAFLFAACTIPFAVKSQQMQTSGIPIDAAHGYLCNVYICYCLMPAIAFLLLKDSKDPTCTTALLLSRTVGAGLATLIITFGHFYAGIFNPMHLYYGVFGNAAWAGVSGFHLYLGGKANRRGVASKVDLFLQVDIAFALCYAIPDLLIPDVILSLCGMKADALHTHLLQVGGGVHVGTAALSFMALRFTSPNHKKAVLMSRIAIMLLMWAVRTYSWVALEPATSFYSYFMACTGYLPFFPAYLGIRQAY</sequence>
<comment type="caution">
    <text evidence="2">The sequence shown here is derived from an EMBL/GenBank/DDBJ whole genome shotgun (WGS) entry which is preliminary data.</text>
</comment>
<feature type="transmembrane region" description="Helical" evidence="1">
    <location>
        <begin position="6"/>
        <end position="23"/>
    </location>
</feature>
<proteinExistence type="predicted"/>
<feature type="transmembrane region" description="Helical" evidence="1">
    <location>
        <begin position="231"/>
        <end position="252"/>
    </location>
</feature>
<protein>
    <submittedName>
        <fullName evidence="2">Uncharacterized protein</fullName>
    </submittedName>
</protein>
<evidence type="ECO:0000313" key="2">
    <source>
        <dbReference type="EMBL" id="KAK7088207.1"/>
    </source>
</evidence>
<dbReference type="Proteomes" id="UP001374579">
    <property type="component" value="Unassembled WGS sequence"/>
</dbReference>
<dbReference type="AlphaFoldDB" id="A0AAN9AJR9"/>
<evidence type="ECO:0000256" key="1">
    <source>
        <dbReference type="SAM" id="Phobius"/>
    </source>
</evidence>
<feature type="transmembrane region" description="Helical" evidence="1">
    <location>
        <begin position="258"/>
        <end position="278"/>
    </location>
</feature>
<keyword evidence="1" id="KW-0812">Transmembrane</keyword>
<feature type="transmembrane region" description="Helical" evidence="1">
    <location>
        <begin position="30"/>
        <end position="48"/>
    </location>
</feature>